<dbReference type="EC" id="3.2.1.18" evidence="2"/>
<dbReference type="SUPFAM" id="SSF50939">
    <property type="entry name" value="Sialidases"/>
    <property type="match status" value="1"/>
</dbReference>
<dbReference type="RefSeq" id="WP_189645443.1">
    <property type="nucleotide sequence ID" value="NZ_BMRC01000001.1"/>
</dbReference>
<keyword evidence="2" id="KW-0326">Glycosidase</keyword>
<gene>
    <name evidence="2" type="ORF">ACFFV7_01010</name>
</gene>
<sequence>MAVPRAALAVVVLAAGLPAVHGVARTGETFCRLPEFTGKSVPDGPYLTDTDVSPRWIYPYPAPDEREPSSQQRLDFAGFPSVAALDTVGRDGAPVRKLLVTYTTNVDRVVTLTNEAAVSEDGGVTFGPSNRTPLREAPIELRDGGLLALEYYLRRTGPGTATLGVLTSRSPDDEGWVRREATVTSPDEQADGGAAHGLPIQLADGTILFTAYIRQGGTGSYQPEVFASEDGGRTFARRGVITPPDPPYVYNEGALAQTLDGTLLAVLRRDGVPPSTLHQSRSSDGGRTWSPVQPLRIEGQDCLVRGVAPRLLLMPDGVLVLSAGRPHNWLAIAPDGIGEEWRRQTVTYRNSDGVRDVHGSSGYTAIAAVGPHRLIQVFDNCKLPGVNSDGLLNETACPAHGKFENGGWYAIKRRLFTVVTPGPGLLDLAALQRGGALKVDTDMRWTTPAHPRTGPAGAFDGSTDYWSGAVAAGPGRYVLHLDRPYAINRIGISLRPGHPASARVYVSADGRSWGRPAVTIEDRTDYAMRYHTVDRTGAHVMIVTEPTRDCDAEIGDSCSMLNELELYGR</sequence>
<protein>
    <submittedName>
        <fullName evidence="2">Exo-alpha-sialidase</fullName>
        <ecNumber evidence="2">3.2.1.18</ecNumber>
    </submittedName>
</protein>
<keyword evidence="3" id="KW-1185">Reference proteome</keyword>
<evidence type="ECO:0000313" key="2">
    <source>
        <dbReference type="EMBL" id="MFB9199754.1"/>
    </source>
</evidence>
<dbReference type="Gene3D" id="2.60.120.260">
    <property type="entry name" value="Galactose-binding domain-like"/>
    <property type="match status" value="1"/>
</dbReference>
<name>A0ABV5I7H8_9ACTN</name>
<proteinExistence type="predicted"/>
<dbReference type="InterPro" id="IPR036278">
    <property type="entry name" value="Sialidase_sf"/>
</dbReference>
<reference evidence="2 3" key="1">
    <citation type="submission" date="2024-09" db="EMBL/GenBank/DDBJ databases">
        <authorList>
            <person name="Sun Q."/>
            <person name="Mori K."/>
        </authorList>
    </citation>
    <scope>NUCLEOTIDE SEQUENCE [LARGE SCALE GENOMIC DNA]</scope>
    <source>
        <strain evidence="2 3">CCM 3426</strain>
    </source>
</reference>
<dbReference type="Gene3D" id="2.120.10.10">
    <property type="match status" value="1"/>
</dbReference>
<dbReference type="CDD" id="cd15482">
    <property type="entry name" value="Sialidase_non-viral"/>
    <property type="match status" value="1"/>
</dbReference>
<feature type="domain" description="Sialidase" evidence="1">
    <location>
        <begin position="159"/>
        <end position="321"/>
    </location>
</feature>
<dbReference type="SUPFAM" id="SSF49785">
    <property type="entry name" value="Galactose-binding domain-like"/>
    <property type="match status" value="1"/>
</dbReference>
<dbReference type="InterPro" id="IPR011040">
    <property type="entry name" value="Sialidase"/>
</dbReference>
<dbReference type="InterPro" id="IPR008979">
    <property type="entry name" value="Galactose-bd-like_sf"/>
</dbReference>
<dbReference type="Pfam" id="PF13088">
    <property type="entry name" value="BNR_2"/>
    <property type="match status" value="1"/>
</dbReference>
<evidence type="ECO:0000259" key="1">
    <source>
        <dbReference type="Pfam" id="PF13088"/>
    </source>
</evidence>
<dbReference type="Proteomes" id="UP001589647">
    <property type="component" value="Unassembled WGS sequence"/>
</dbReference>
<evidence type="ECO:0000313" key="3">
    <source>
        <dbReference type="Proteomes" id="UP001589647"/>
    </source>
</evidence>
<dbReference type="GO" id="GO:0004308">
    <property type="term" value="F:exo-alpha-sialidase activity"/>
    <property type="evidence" value="ECO:0007669"/>
    <property type="project" value="UniProtKB-EC"/>
</dbReference>
<keyword evidence="2" id="KW-0378">Hydrolase</keyword>
<dbReference type="EMBL" id="JBHMEI010000001">
    <property type="protein sequence ID" value="MFB9199754.1"/>
    <property type="molecule type" value="Genomic_DNA"/>
</dbReference>
<comment type="caution">
    <text evidence="2">The sequence shown here is derived from an EMBL/GenBank/DDBJ whole genome shotgun (WGS) entry which is preliminary data.</text>
</comment>
<accession>A0ABV5I7H8</accession>
<organism evidence="2 3">
    <name type="scientific">Nonomuraea spiralis</name>
    <dbReference type="NCBI Taxonomy" id="46182"/>
    <lineage>
        <taxon>Bacteria</taxon>
        <taxon>Bacillati</taxon>
        <taxon>Actinomycetota</taxon>
        <taxon>Actinomycetes</taxon>
        <taxon>Streptosporangiales</taxon>
        <taxon>Streptosporangiaceae</taxon>
        <taxon>Nonomuraea</taxon>
    </lineage>
</organism>